<reference evidence="3 4" key="1">
    <citation type="journal article" date="2019" name="Nat. Ecol. Evol.">
        <title>Megaphylogeny resolves global patterns of mushroom evolution.</title>
        <authorList>
            <person name="Varga T."/>
            <person name="Krizsan K."/>
            <person name="Foldi C."/>
            <person name="Dima B."/>
            <person name="Sanchez-Garcia M."/>
            <person name="Sanchez-Ramirez S."/>
            <person name="Szollosi G.J."/>
            <person name="Szarkandi J.G."/>
            <person name="Papp V."/>
            <person name="Albert L."/>
            <person name="Andreopoulos W."/>
            <person name="Angelini C."/>
            <person name="Antonin V."/>
            <person name="Barry K.W."/>
            <person name="Bougher N.L."/>
            <person name="Buchanan P."/>
            <person name="Buyck B."/>
            <person name="Bense V."/>
            <person name="Catcheside P."/>
            <person name="Chovatia M."/>
            <person name="Cooper J."/>
            <person name="Damon W."/>
            <person name="Desjardin D."/>
            <person name="Finy P."/>
            <person name="Geml J."/>
            <person name="Haridas S."/>
            <person name="Hughes K."/>
            <person name="Justo A."/>
            <person name="Karasinski D."/>
            <person name="Kautmanova I."/>
            <person name="Kiss B."/>
            <person name="Kocsube S."/>
            <person name="Kotiranta H."/>
            <person name="LaButti K.M."/>
            <person name="Lechner B.E."/>
            <person name="Liimatainen K."/>
            <person name="Lipzen A."/>
            <person name="Lukacs Z."/>
            <person name="Mihaltcheva S."/>
            <person name="Morgado L.N."/>
            <person name="Niskanen T."/>
            <person name="Noordeloos M.E."/>
            <person name="Ohm R.A."/>
            <person name="Ortiz-Santana B."/>
            <person name="Ovrebo C."/>
            <person name="Racz N."/>
            <person name="Riley R."/>
            <person name="Savchenko A."/>
            <person name="Shiryaev A."/>
            <person name="Soop K."/>
            <person name="Spirin V."/>
            <person name="Szebenyi C."/>
            <person name="Tomsovsky M."/>
            <person name="Tulloss R.E."/>
            <person name="Uehling J."/>
            <person name="Grigoriev I.V."/>
            <person name="Vagvolgyi C."/>
            <person name="Papp T."/>
            <person name="Martin F.M."/>
            <person name="Miettinen O."/>
            <person name="Hibbett D.S."/>
            <person name="Nagy L.G."/>
        </authorList>
    </citation>
    <scope>NUCLEOTIDE SEQUENCE [LARGE SCALE GENOMIC DNA]</scope>
    <source>
        <strain evidence="3 4">CBS 309.79</strain>
    </source>
</reference>
<feature type="transmembrane region" description="Helical" evidence="2">
    <location>
        <begin position="118"/>
        <end position="137"/>
    </location>
</feature>
<feature type="transmembrane region" description="Helical" evidence="2">
    <location>
        <begin position="144"/>
        <end position="170"/>
    </location>
</feature>
<feature type="transmembrane region" description="Helical" evidence="2">
    <location>
        <begin position="24"/>
        <end position="46"/>
    </location>
</feature>
<feature type="transmembrane region" description="Helical" evidence="2">
    <location>
        <begin position="58"/>
        <end position="77"/>
    </location>
</feature>
<feature type="transmembrane region" description="Helical" evidence="2">
    <location>
        <begin position="265"/>
        <end position="290"/>
    </location>
</feature>
<dbReference type="OrthoDB" id="2744793at2759"/>
<keyword evidence="2" id="KW-0472">Membrane</keyword>
<keyword evidence="2" id="KW-0812">Transmembrane</keyword>
<keyword evidence="4" id="KW-1185">Reference proteome</keyword>
<feature type="transmembrane region" description="Helical" evidence="2">
    <location>
        <begin position="190"/>
        <end position="212"/>
    </location>
</feature>
<feature type="transmembrane region" description="Helical" evidence="2">
    <location>
        <begin position="233"/>
        <end position="259"/>
    </location>
</feature>
<sequence length="366" mass="40056">MSGLSEQDQGLLGRVGTALKQDTISIVIETGVWALYAATFSFAVYIQFSKDLRHKGAAFLLATTVFLFGSSTVLWALGLTQLMQSVQNMVITNTKGPIMEGVMKNNDVLISKSTAMEALFLSNMLIGDSVVIWRAWVLNEGRKIVFVPIVFILAALGFSITAVICLEAEGFTTHSSVPVGSRVCTWSEPIAWGLSLSTNVVATSLIAWIVWTHRKARRQRDGAYPPRSRAERVIVLLVESGFIYSFFLLSQLVLFFGVPRSEPEFYAFAILAPLGDQISGLYPTLIIVLVKMQHSLWNSTQYTGYSSSVELGSRSPPTSGGGGSRIQFRVPVTSHSMDSEHDDKDKPAVPALSRTMKDASASRTIF</sequence>
<evidence type="ECO:0000256" key="2">
    <source>
        <dbReference type="SAM" id="Phobius"/>
    </source>
</evidence>
<dbReference type="Proteomes" id="UP000305067">
    <property type="component" value="Unassembled WGS sequence"/>
</dbReference>
<gene>
    <name evidence="3" type="ORF">BDV98DRAFT_572992</name>
</gene>
<keyword evidence="2" id="KW-1133">Transmembrane helix</keyword>
<dbReference type="EMBL" id="ML178840">
    <property type="protein sequence ID" value="TFK98330.1"/>
    <property type="molecule type" value="Genomic_DNA"/>
</dbReference>
<accession>A0A5C3QD35</accession>
<evidence type="ECO:0000256" key="1">
    <source>
        <dbReference type="SAM" id="MobiDB-lite"/>
    </source>
</evidence>
<feature type="region of interest" description="Disordered" evidence="1">
    <location>
        <begin position="334"/>
        <end position="366"/>
    </location>
</feature>
<name>A0A5C3QD35_9AGAR</name>
<evidence type="ECO:0000313" key="4">
    <source>
        <dbReference type="Proteomes" id="UP000305067"/>
    </source>
</evidence>
<proteinExistence type="predicted"/>
<protein>
    <submittedName>
        <fullName evidence="3">Uncharacterized protein</fullName>
    </submittedName>
</protein>
<dbReference type="AlphaFoldDB" id="A0A5C3QD35"/>
<feature type="compositionally biased region" description="Basic and acidic residues" evidence="1">
    <location>
        <begin position="337"/>
        <end position="347"/>
    </location>
</feature>
<evidence type="ECO:0000313" key="3">
    <source>
        <dbReference type="EMBL" id="TFK98330.1"/>
    </source>
</evidence>
<organism evidence="3 4">
    <name type="scientific">Pterulicium gracile</name>
    <dbReference type="NCBI Taxonomy" id="1884261"/>
    <lineage>
        <taxon>Eukaryota</taxon>
        <taxon>Fungi</taxon>
        <taxon>Dikarya</taxon>
        <taxon>Basidiomycota</taxon>
        <taxon>Agaricomycotina</taxon>
        <taxon>Agaricomycetes</taxon>
        <taxon>Agaricomycetidae</taxon>
        <taxon>Agaricales</taxon>
        <taxon>Pleurotineae</taxon>
        <taxon>Pterulaceae</taxon>
        <taxon>Pterulicium</taxon>
    </lineage>
</organism>